<feature type="transmembrane region" description="Helical" evidence="8">
    <location>
        <begin position="183"/>
        <end position="204"/>
    </location>
</feature>
<feature type="transmembrane region" description="Helical" evidence="8">
    <location>
        <begin position="41"/>
        <end position="63"/>
    </location>
</feature>
<keyword evidence="5 8" id="KW-0812">Transmembrane</keyword>
<dbReference type="PANTHER" id="PTHR34975">
    <property type="entry name" value="SPORE GERMINATION PROTEIN A2"/>
    <property type="match status" value="1"/>
</dbReference>
<dbReference type="InterPro" id="IPR004761">
    <property type="entry name" value="Spore_GerAB"/>
</dbReference>
<feature type="transmembrane region" description="Helical" evidence="8">
    <location>
        <begin position="332"/>
        <end position="353"/>
    </location>
</feature>
<dbReference type="Proteomes" id="UP000632377">
    <property type="component" value="Unassembled WGS sequence"/>
</dbReference>
<proteinExistence type="inferred from homology"/>
<name>A0ABS1TB19_9CLOT</name>
<keyword evidence="6 8" id="KW-1133">Transmembrane helix</keyword>
<evidence type="ECO:0000256" key="5">
    <source>
        <dbReference type="ARBA" id="ARBA00022692"/>
    </source>
</evidence>
<comment type="similarity">
    <text evidence="2">Belongs to the amino acid-polyamine-organocation (APC) superfamily. Spore germination protein (SGP) (TC 2.A.3.9) family.</text>
</comment>
<evidence type="ECO:0000256" key="2">
    <source>
        <dbReference type="ARBA" id="ARBA00007998"/>
    </source>
</evidence>
<feature type="transmembrane region" description="Helical" evidence="8">
    <location>
        <begin position="112"/>
        <end position="135"/>
    </location>
</feature>
<dbReference type="Pfam" id="PF03845">
    <property type="entry name" value="Spore_permease"/>
    <property type="match status" value="1"/>
</dbReference>
<dbReference type="EMBL" id="JAESWC010000002">
    <property type="protein sequence ID" value="MBL4935524.1"/>
    <property type="molecule type" value="Genomic_DNA"/>
</dbReference>
<comment type="caution">
    <text evidence="9">The sequence shown here is derived from an EMBL/GenBank/DDBJ whole genome shotgun (WGS) entry which is preliminary data.</text>
</comment>
<dbReference type="PANTHER" id="PTHR34975:SF2">
    <property type="entry name" value="SPORE GERMINATION PROTEIN A2"/>
    <property type="match status" value="1"/>
</dbReference>
<dbReference type="NCBIfam" id="TIGR00912">
    <property type="entry name" value="2A0309"/>
    <property type="match status" value="1"/>
</dbReference>
<feature type="transmembrane region" description="Helical" evidence="8">
    <location>
        <begin position="216"/>
        <end position="239"/>
    </location>
</feature>
<gene>
    <name evidence="9" type="ORF">JK636_07100</name>
</gene>
<feature type="transmembrane region" description="Helical" evidence="8">
    <location>
        <begin position="12"/>
        <end position="35"/>
    </location>
</feature>
<evidence type="ECO:0000256" key="1">
    <source>
        <dbReference type="ARBA" id="ARBA00004141"/>
    </source>
</evidence>
<feature type="transmembrane region" description="Helical" evidence="8">
    <location>
        <begin position="142"/>
        <end position="163"/>
    </location>
</feature>
<keyword evidence="10" id="KW-1185">Reference proteome</keyword>
<accession>A0ABS1TB19</accession>
<keyword evidence="4" id="KW-0309">Germination</keyword>
<comment type="subcellular location">
    <subcellularLocation>
        <location evidence="1">Membrane</location>
        <topology evidence="1">Multi-pass membrane protein</topology>
    </subcellularLocation>
</comment>
<dbReference type="Gene3D" id="1.20.1740.10">
    <property type="entry name" value="Amino acid/polyamine transporter I"/>
    <property type="match status" value="1"/>
</dbReference>
<evidence type="ECO:0000313" key="9">
    <source>
        <dbReference type="EMBL" id="MBL4935524.1"/>
    </source>
</evidence>
<evidence type="ECO:0000313" key="10">
    <source>
        <dbReference type="Proteomes" id="UP000632377"/>
    </source>
</evidence>
<feature type="transmembrane region" description="Helical" evidence="8">
    <location>
        <begin position="303"/>
        <end position="320"/>
    </location>
</feature>
<feature type="transmembrane region" description="Helical" evidence="8">
    <location>
        <begin position="83"/>
        <end position="106"/>
    </location>
</feature>
<reference evidence="9 10" key="1">
    <citation type="submission" date="2021-01" db="EMBL/GenBank/DDBJ databases">
        <title>Genome public.</title>
        <authorList>
            <person name="Liu C."/>
            <person name="Sun Q."/>
        </authorList>
    </citation>
    <scope>NUCLEOTIDE SEQUENCE [LARGE SCALE GENOMIC DNA]</scope>
    <source>
        <strain evidence="9 10">YIM B02515</strain>
    </source>
</reference>
<protein>
    <submittedName>
        <fullName evidence="9">GerAB/ArcD/ProY family transporter</fullName>
    </submittedName>
</protein>
<keyword evidence="3" id="KW-0813">Transport</keyword>
<organism evidence="9 10">
    <name type="scientific">Clostridium rhizosphaerae</name>
    <dbReference type="NCBI Taxonomy" id="2803861"/>
    <lineage>
        <taxon>Bacteria</taxon>
        <taxon>Bacillati</taxon>
        <taxon>Bacillota</taxon>
        <taxon>Clostridia</taxon>
        <taxon>Eubacteriales</taxon>
        <taxon>Clostridiaceae</taxon>
        <taxon>Clostridium</taxon>
    </lineage>
</organism>
<feature type="transmembrane region" description="Helical" evidence="8">
    <location>
        <begin position="269"/>
        <end position="291"/>
    </location>
</feature>
<evidence type="ECO:0000256" key="4">
    <source>
        <dbReference type="ARBA" id="ARBA00022544"/>
    </source>
</evidence>
<evidence type="ECO:0000256" key="8">
    <source>
        <dbReference type="SAM" id="Phobius"/>
    </source>
</evidence>
<sequence length="359" mass="40545">MNNPKHEITSVQLMGFIVSAQIGIGILTFPSILAQKVGHDGWISIIGAGGACLFEGLLITYLLKSYSDKTIFEINNIAYGKILGSILNLGFILYLLFITGVTLRIFEEAVNIIILKLTPPIVITFLILLSTIYGISKGLKVVCRFAVMLLFSYLILFITLLLVVKYTRYTYLMPIGNAGLMPIIQGIKISSYSFLGFELIAFIYPNIKDKENVPKYMSSALIFTTIYYALSVIVSIMVFGEKKLSMVVFPVYNIEQAIEVPIIERLDTLYILFWFPTMASSVRAYLFSAYYSISMMFKTKKRNPLLFIIVAIEIIISRIPKDFESTYVYAEYAGNIGMIVVAIIIFTFFISIFRKKVKI</sequence>
<evidence type="ECO:0000256" key="6">
    <source>
        <dbReference type="ARBA" id="ARBA00022989"/>
    </source>
</evidence>
<evidence type="ECO:0000256" key="3">
    <source>
        <dbReference type="ARBA" id="ARBA00022448"/>
    </source>
</evidence>
<evidence type="ECO:0000256" key="7">
    <source>
        <dbReference type="ARBA" id="ARBA00023136"/>
    </source>
</evidence>
<dbReference type="RefSeq" id="WP_202748129.1">
    <property type="nucleotide sequence ID" value="NZ_JAESWC010000002.1"/>
</dbReference>
<keyword evidence="7 8" id="KW-0472">Membrane</keyword>